<evidence type="ECO:0000313" key="2">
    <source>
        <dbReference type="EMBL" id="OQP48098.1"/>
    </source>
</evidence>
<dbReference type="InterPro" id="IPR029068">
    <property type="entry name" value="Glyas_Bleomycin-R_OHBP_Dase"/>
</dbReference>
<keyword evidence="3" id="KW-1185">Reference proteome</keyword>
<proteinExistence type="predicted"/>
<dbReference type="PANTHER" id="PTHR36110:SF2">
    <property type="entry name" value="RING-CLEAVING DIOXYGENASE MHQE-RELATED"/>
    <property type="match status" value="1"/>
</dbReference>
<reference evidence="3" key="1">
    <citation type="submission" date="2016-04" db="EMBL/GenBank/DDBJ databases">
        <authorList>
            <person name="Chen L."/>
            <person name="Zhuang W."/>
            <person name="Wang G."/>
        </authorList>
    </citation>
    <scope>NUCLEOTIDE SEQUENCE [LARGE SCALE GENOMIC DNA]</scope>
    <source>
        <strain evidence="3">17621</strain>
    </source>
</reference>
<dbReference type="SUPFAM" id="SSF54593">
    <property type="entry name" value="Glyoxalase/Bleomycin resistance protein/Dihydroxybiphenyl dioxygenase"/>
    <property type="match status" value="1"/>
</dbReference>
<evidence type="ECO:0000313" key="3">
    <source>
        <dbReference type="Proteomes" id="UP000192610"/>
    </source>
</evidence>
<dbReference type="InterPro" id="IPR037523">
    <property type="entry name" value="VOC_core"/>
</dbReference>
<feature type="domain" description="VOC" evidence="1">
    <location>
        <begin position="147"/>
        <end position="266"/>
    </location>
</feature>
<dbReference type="OrthoDB" id="9785698at2"/>
<protein>
    <submittedName>
        <fullName evidence="2">Diguanylate cyclase</fullName>
    </submittedName>
</protein>
<feature type="domain" description="VOC" evidence="1">
    <location>
        <begin position="4"/>
        <end position="125"/>
    </location>
</feature>
<organism evidence="2 3">
    <name type="scientific">Niastella yeongjuensis</name>
    <dbReference type="NCBI Taxonomy" id="354355"/>
    <lineage>
        <taxon>Bacteria</taxon>
        <taxon>Pseudomonadati</taxon>
        <taxon>Bacteroidota</taxon>
        <taxon>Chitinophagia</taxon>
        <taxon>Chitinophagales</taxon>
        <taxon>Chitinophagaceae</taxon>
        <taxon>Niastella</taxon>
    </lineage>
</organism>
<dbReference type="InterPro" id="IPR052537">
    <property type="entry name" value="Extradiol_RC_dioxygenase"/>
</dbReference>
<sequence>MILGLHHITAISGNAQKNYDFYSRVMGLRLVKRTVNFDDPGTYHFYYGNQEGAPGTILTFFPWERAYPGVSGAGMATEIGYSVPKGSLAFWGDRLYPTGPVIERMGETVLPVQDPEGLRINLIESKYLDDRIPWTSNGVWSDAATKGFHSVTLTLNDIKPTASILTDVFDYELSEQEGNRYRFKTENILTAAIVDLIEDPQAPRGLSGTGTNHHVAFRVQNEAVQQEYNDRISARGLMITPKIDRDYFYSMYFREPGGVLFEIATDNPGFTVDESLDELGTHLKLPFQYEPDRDAIEKQLPKVNF</sequence>
<comment type="caution">
    <text evidence="2">The sequence shown here is derived from an EMBL/GenBank/DDBJ whole genome shotgun (WGS) entry which is preliminary data.</text>
</comment>
<dbReference type="Proteomes" id="UP000192610">
    <property type="component" value="Unassembled WGS sequence"/>
</dbReference>
<dbReference type="InterPro" id="IPR004360">
    <property type="entry name" value="Glyas_Fos-R_dOase_dom"/>
</dbReference>
<dbReference type="PROSITE" id="PS51819">
    <property type="entry name" value="VOC"/>
    <property type="match status" value="2"/>
</dbReference>
<dbReference type="STRING" id="354355.SAMN05660816_02433"/>
<dbReference type="CDD" id="cd08347">
    <property type="entry name" value="PcpA_C_like"/>
    <property type="match status" value="1"/>
</dbReference>
<evidence type="ECO:0000259" key="1">
    <source>
        <dbReference type="PROSITE" id="PS51819"/>
    </source>
</evidence>
<gene>
    <name evidence="2" type="ORF">A4H97_30160</name>
</gene>
<dbReference type="Gene3D" id="3.10.180.10">
    <property type="entry name" value="2,3-Dihydroxybiphenyl 1,2-Dioxygenase, domain 1"/>
    <property type="match status" value="2"/>
</dbReference>
<dbReference type="AlphaFoldDB" id="A0A1V9EPL4"/>
<dbReference type="PANTHER" id="PTHR36110">
    <property type="entry name" value="RING-CLEAVING DIOXYGENASE MHQE-RELATED"/>
    <property type="match status" value="1"/>
</dbReference>
<dbReference type="Pfam" id="PF00903">
    <property type="entry name" value="Glyoxalase"/>
    <property type="match status" value="2"/>
</dbReference>
<accession>A0A1V9EPL4</accession>
<name>A0A1V9EPL4_9BACT</name>
<dbReference type="EMBL" id="LVXG01000018">
    <property type="protein sequence ID" value="OQP48098.1"/>
    <property type="molecule type" value="Genomic_DNA"/>
</dbReference>
<dbReference type="RefSeq" id="WP_081200637.1">
    <property type="nucleotide sequence ID" value="NZ_LVXG01000018.1"/>
</dbReference>